<organism evidence="3 4">
    <name type="scientific">Propionivibrio dicarboxylicus</name>
    <dbReference type="NCBI Taxonomy" id="83767"/>
    <lineage>
        <taxon>Bacteria</taxon>
        <taxon>Pseudomonadati</taxon>
        <taxon>Pseudomonadota</taxon>
        <taxon>Betaproteobacteria</taxon>
        <taxon>Rhodocyclales</taxon>
        <taxon>Rhodocyclaceae</taxon>
        <taxon>Propionivibrio</taxon>
    </lineage>
</organism>
<dbReference type="SMART" id="SM00450">
    <property type="entry name" value="RHOD"/>
    <property type="match status" value="1"/>
</dbReference>
<dbReference type="PANTHER" id="PTHR45431">
    <property type="entry name" value="RHODANESE-LIKE DOMAIN-CONTAINING PROTEIN 15, CHLOROPLASTIC"/>
    <property type="match status" value="1"/>
</dbReference>
<dbReference type="InterPro" id="IPR001763">
    <property type="entry name" value="Rhodanese-like_dom"/>
</dbReference>
<accession>A0A1G8EZP8</accession>
<dbReference type="AlphaFoldDB" id="A0A1G8EZP8"/>
<dbReference type="STRING" id="83767.SAMN05660652_02240"/>
<dbReference type="Proteomes" id="UP000198607">
    <property type="component" value="Unassembled WGS sequence"/>
</dbReference>
<dbReference type="Pfam" id="PF00581">
    <property type="entry name" value="Rhodanese"/>
    <property type="match status" value="1"/>
</dbReference>
<sequence length="120" mass="13184">MKLIKSMVLFVVLVAAKSFAADVSYNGFRPDFVIDVRTPAEYVAGHIDGAINIPVERIGQDLRAVKGVRQDSTILLYCRSGRRSAIAAEVIRQQGYQRVLDGGGIDTLVRSLKQCQSNQC</sequence>
<evidence type="ECO:0000313" key="4">
    <source>
        <dbReference type="Proteomes" id="UP000198607"/>
    </source>
</evidence>
<dbReference type="SUPFAM" id="SSF52821">
    <property type="entry name" value="Rhodanese/Cell cycle control phosphatase"/>
    <property type="match status" value="1"/>
</dbReference>
<dbReference type="EMBL" id="FNCY01000008">
    <property type="protein sequence ID" value="SDH75239.1"/>
    <property type="molecule type" value="Genomic_DNA"/>
</dbReference>
<keyword evidence="4" id="KW-1185">Reference proteome</keyword>
<feature type="signal peptide" evidence="1">
    <location>
        <begin position="1"/>
        <end position="20"/>
    </location>
</feature>
<dbReference type="RefSeq" id="WP_091937616.1">
    <property type="nucleotide sequence ID" value="NZ_FNCY01000008.1"/>
</dbReference>
<dbReference type="OrthoDB" id="9814704at2"/>
<name>A0A1G8EZP8_9RHOO</name>
<evidence type="ECO:0000256" key="1">
    <source>
        <dbReference type="SAM" id="SignalP"/>
    </source>
</evidence>
<dbReference type="PANTHER" id="PTHR45431:SF3">
    <property type="entry name" value="RHODANESE-LIKE DOMAIN-CONTAINING PROTEIN 15, CHLOROPLASTIC"/>
    <property type="match status" value="1"/>
</dbReference>
<proteinExistence type="predicted"/>
<dbReference type="InterPro" id="IPR052367">
    <property type="entry name" value="Thiosulfate_ST/Rhodanese-like"/>
</dbReference>
<evidence type="ECO:0000259" key="2">
    <source>
        <dbReference type="PROSITE" id="PS50206"/>
    </source>
</evidence>
<feature type="domain" description="Rhodanese" evidence="2">
    <location>
        <begin position="27"/>
        <end position="103"/>
    </location>
</feature>
<gene>
    <name evidence="3" type="ORF">SAMN05660652_02240</name>
</gene>
<dbReference type="CDD" id="cd00158">
    <property type="entry name" value="RHOD"/>
    <property type="match status" value="1"/>
</dbReference>
<protein>
    <submittedName>
        <fullName evidence="3">Rhodanese-like domain-containing protein</fullName>
    </submittedName>
</protein>
<feature type="chain" id="PRO_5011770061" evidence="1">
    <location>
        <begin position="21"/>
        <end position="120"/>
    </location>
</feature>
<keyword evidence="1" id="KW-0732">Signal</keyword>
<dbReference type="InterPro" id="IPR036873">
    <property type="entry name" value="Rhodanese-like_dom_sf"/>
</dbReference>
<reference evidence="3 4" key="1">
    <citation type="submission" date="2016-10" db="EMBL/GenBank/DDBJ databases">
        <authorList>
            <person name="de Groot N.N."/>
        </authorList>
    </citation>
    <scope>NUCLEOTIDE SEQUENCE [LARGE SCALE GENOMIC DNA]</scope>
    <source>
        <strain evidence="3 4">DSM 5885</strain>
    </source>
</reference>
<dbReference type="PROSITE" id="PS50206">
    <property type="entry name" value="RHODANESE_3"/>
    <property type="match status" value="1"/>
</dbReference>
<evidence type="ECO:0000313" key="3">
    <source>
        <dbReference type="EMBL" id="SDH75239.1"/>
    </source>
</evidence>
<dbReference type="Gene3D" id="3.40.250.10">
    <property type="entry name" value="Rhodanese-like domain"/>
    <property type="match status" value="1"/>
</dbReference>